<dbReference type="EMBL" id="CAJPDR010000749">
    <property type="protein sequence ID" value="CAF9942387.1"/>
    <property type="molecule type" value="Genomic_DNA"/>
</dbReference>
<reference evidence="1" key="1">
    <citation type="submission" date="2021-03" db="EMBL/GenBank/DDBJ databases">
        <authorList>
            <person name="Tagirdzhanova G."/>
        </authorList>
    </citation>
    <scope>NUCLEOTIDE SEQUENCE</scope>
</reference>
<evidence type="ECO:0008006" key="3">
    <source>
        <dbReference type="Google" id="ProtNLM"/>
    </source>
</evidence>
<accession>A0A8H3J854</accession>
<sequence length="294" mass="33656">MFANSSPVFPNELIIQIFKSIDDLPTATALGSTCRRFQSIWRTEAPPICHAVLVETITCYDQAFDYVQAQPLNAVNPKQIEDTGQLAIIVAKVFYENADIACLALRHYEVQVIESFSHCEPPGPSSLTETQRTCFLKAWYRIHTLASLSSDQVPHGMLASLDLLEFEQMMELGHWLMYCCPDDYRTELRINFHPGCSKSPLNFCQPPTSPISAERWDILMTRLSSLSRALHHSPRNNRFRKGRRMRFYAFMTQDFYPDFKKSGKAVGLADTLPLIGKRNAPSRLCRRSSWDRVR</sequence>
<dbReference type="AlphaFoldDB" id="A0A8H3J854"/>
<organism evidence="1 2">
    <name type="scientific">Alectoria fallacina</name>
    <dbReference type="NCBI Taxonomy" id="1903189"/>
    <lineage>
        <taxon>Eukaryota</taxon>
        <taxon>Fungi</taxon>
        <taxon>Dikarya</taxon>
        <taxon>Ascomycota</taxon>
        <taxon>Pezizomycotina</taxon>
        <taxon>Lecanoromycetes</taxon>
        <taxon>OSLEUM clade</taxon>
        <taxon>Lecanoromycetidae</taxon>
        <taxon>Lecanorales</taxon>
        <taxon>Lecanorineae</taxon>
        <taxon>Parmeliaceae</taxon>
        <taxon>Alectoria</taxon>
    </lineage>
</organism>
<name>A0A8H3J854_9LECA</name>
<comment type="caution">
    <text evidence="1">The sequence shown here is derived from an EMBL/GenBank/DDBJ whole genome shotgun (WGS) entry which is preliminary data.</text>
</comment>
<dbReference type="Proteomes" id="UP000664203">
    <property type="component" value="Unassembled WGS sequence"/>
</dbReference>
<evidence type="ECO:0000313" key="1">
    <source>
        <dbReference type="EMBL" id="CAF9942387.1"/>
    </source>
</evidence>
<gene>
    <name evidence="1" type="ORF">ALECFALPRED_009723</name>
</gene>
<protein>
    <recommendedName>
        <fullName evidence="3">F-box domain-containing protein</fullName>
    </recommendedName>
</protein>
<dbReference type="OrthoDB" id="5414862at2759"/>
<proteinExistence type="predicted"/>
<evidence type="ECO:0000313" key="2">
    <source>
        <dbReference type="Proteomes" id="UP000664203"/>
    </source>
</evidence>
<keyword evidence="2" id="KW-1185">Reference proteome</keyword>